<feature type="domain" description="HNH nuclease" evidence="2">
    <location>
        <begin position="138"/>
        <end position="197"/>
    </location>
</feature>
<gene>
    <name evidence="3" type="ORF">TWF481_002877</name>
</gene>
<dbReference type="Proteomes" id="UP001370758">
    <property type="component" value="Unassembled WGS sequence"/>
</dbReference>
<feature type="compositionally biased region" description="Low complexity" evidence="1">
    <location>
        <begin position="80"/>
        <end position="96"/>
    </location>
</feature>
<keyword evidence="4" id="KW-1185">Reference proteome</keyword>
<accession>A0AAV9VUD9</accession>
<protein>
    <recommendedName>
        <fullName evidence="2">HNH nuclease domain-containing protein</fullName>
    </recommendedName>
</protein>
<evidence type="ECO:0000313" key="3">
    <source>
        <dbReference type="EMBL" id="KAK6495832.1"/>
    </source>
</evidence>
<organism evidence="3 4">
    <name type="scientific">Arthrobotrys musiformis</name>
    <dbReference type="NCBI Taxonomy" id="47236"/>
    <lineage>
        <taxon>Eukaryota</taxon>
        <taxon>Fungi</taxon>
        <taxon>Dikarya</taxon>
        <taxon>Ascomycota</taxon>
        <taxon>Pezizomycotina</taxon>
        <taxon>Orbiliomycetes</taxon>
        <taxon>Orbiliales</taxon>
        <taxon>Orbiliaceae</taxon>
        <taxon>Arthrobotrys</taxon>
    </lineage>
</organism>
<name>A0AAV9VUD9_9PEZI</name>
<dbReference type="AlphaFoldDB" id="A0AAV9VUD9"/>
<feature type="region of interest" description="Disordered" evidence="1">
    <location>
        <begin position="52"/>
        <end position="112"/>
    </location>
</feature>
<sequence>MFLQDEDATPRPVRRIRDFGVVYTSHSEITTEEGSSTVDRTDVVAFLTECTAVPSPSSPSPSVPQRKRQLDWDCEESTARSLGSSSSSNTSGSKKSSGSKRSRRSEANASYPFGRSRGSSLFSDKMKDRLKDYYRKTCFACGAGGRNLDIAHVIAKADSEQREFEQAKERGLAPLDNIGDPNNAIPLCKTCHDAFDECIPGCIVLPSDLAWFVDWEKRDFADRENALRVEPTKPRKRSVPTAEIYRSHLIKKCDDGDQRMLENILAGGDYGGLYDVYARTPYLQTAFSGGAPVVGKIRSFKGWHGQPTALILHAARILASPNPTETWIKDETVDLLWELIRLWRREPKIPEPKAGGEILPEAIAVVDEAPLPQVARREQVEAKDGDPVVRTECASSSATAVAEDSLGTAYSLTLKQDPDWKWGPLVTSNDIVTFFSAVL</sequence>
<dbReference type="EMBL" id="JAVHJL010000012">
    <property type="protein sequence ID" value="KAK6495832.1"/>
    <property type="molecule type" value="Genomic_DNA"/>
</dbReference>
<proteinExistence type="predicted"/>
<evidence type="ECO:0000313" key="4">
    <source>
        <dbReference type="Proteomes" id="UP001370758"/>
    </source>
</evidence>
<reference evidence="3 4" key="1">
    <citation type="submission" date="2023-08" db="EMBL/GenBank/DDBJ databases">
        <authorList>
            <person name="Palmer J.M."/>
        </authorList>
    </citation>
    <scope>NUCLEOTIDE SEQUENCE [LARGE SCALE GENOMIC DNA]</scope>
    <source>
        <strain evidence="3 4">TWF481</strain>
    </source>
</reference>
<evidence type="ECO:0000256" key="1">
    <source>
        <dbReference type="SAM" id="MobiDB-lite"/>
    </source>
</evidence>
<dbReference type="InterPro" id="IPR003615">
    <property type="entry name" value="HNH_nuc"/>
</dbReference>
<evidence type="ECO:0000259" key="2">
    <source>
        <dbReference type="Pfam" id="PF13391"/>
    </source>
</evidence>
<comment type="caution">
    <text evidence="3">The sequence shown here is derived from an EMBL/GenBank/DDBJ whole genome shotgun (WGS) entry which is preliminary data.</text>
</comment>
<dbReference type="Pfam" id="PF13391">
    <property type="entry name" value="HNH_2"/>
    <property type="match status" value="1"/>
</dbReference>